<dbReference type="SUPFAM" id="SSF56801">
    <property type="entry name" value="Acetyl-CoA synthetase-like"/>
    <property type="match status" value="1"/>
</dbReference>
<dbReference type="InterPro" id="IPR020845">
    <property type="entry name" value="AMP-binding_CS"/>
</dbReference>
<evidence type="ECO:0000256" key="1">
    <source>
        <dbReference type="ARBA" id="ARBA00006432"/>
    </source>
</evidence>
<dbReference type="PANTHER" id="PTHR43201:SF5">
    <property type="entry name" value="MEDIUM-CHAIN ACYL-COA LIGASE ACSF2, MITOCHONDRIAL"/>
    <property type="match status" value="1"/>
</dbReference>
<dbReference type="Pfam" id="PF00501">
    <property type="entry name" value="AMP-binding"/>
    <property type="match status" value="1"/>
</dbReference>
<evidence type="ECO:0000259" key="3">
    <source>
        <dbReference type="Pfam" id="PF00501"/>
    </source>
</evidence>
<comment type="similarity">
    <text evidence="1">Belongs to the ATP-dependent AMP-binding enzyme family.</text>
</comment>
<dbReference type="PROSITE" id="PS00455">
    <property type="entry name" value="AMP_BINDING"/>
    <property type="match status" value="1"/>
</dbReference>
<reference evidence="5" key="1">
    <citation type="submission" date="2020-05" db="EMBL/GenBank/DDBJ databases">
        <authorList>
            <person name="Chiriac C."/>
            <person name="Salcher M."/>
            <person name="Ghai R."/>
            <person name="Kavagutti S V."/>
        </authorList>
    </citation>
    <scope>NUCLEOTIDE SEQUENCE</scope>
</reference>
<dbReference type="InterPro" id="IPR042099">
    <property type="entry name" value="ANL_N_sf"/>
</dbReference>
<dbReference type="InterPro" id="IPR025110">
    <property type="entry name" value="AMP-bd_C"/>
</dbReference>
<evidence type="ECO:0000313" key="5">
    <source>
        <dbReference type="EMBL" id="CAB4963871.1"/>
    </source>
</evidence>
<dbReference type="InterPro" id="IPR045851">
    <property type="entry name" value="AMP-bd_C_sf"/>
</dbReference>
<dbReference type="Gene3D" id="3.40.50.12780">
    <property type="entry name" value="N-terminal domain of ligase-like"/>
    <property type="match status" value="1"/>
</dbReference>
<protein>
    <submittedName>
        <fullName evidence="5">Unannotated protein</fullName>
    </submittedName>
</protein>
<organism evidence="5">
    <name type="scientific">freshwater metagenome</name>
    <dbReference type="NCBI Taxonomy" id="449393"/>
    <lineage>
        <taxon>unclassified sequences</taxon>
        <taxon>metagenomes</taxon>
        <taxon>ecological metagenomes</taxon>
    </lineage>
</organism>
<sequence length="512" mass="55581">MDQSNGIPTSEPHSLVIDTGFTTRDVLRAAALSHPEREAYVHGERRINYAQLEAQSKGAGSLLLEAGVKVGDVVAILLPSGVDYAIWYLACLRIGAIATGVNRRLAEPEQRSIISRTMPRVSIVMEPNDAPFGLECGHLITSEAFESAYLRPLAEEPTINESTVACIVWTSGTTGEPKGAVYDHARLEAISRNIGDLTADADRRLVSLPFAHVGYMTRVWDEIAHGTTLVMTGEPWSPSETLRLLRDESITVGTGVPTQWELVLAHPDLALTDCSHLRLCGIGGSAVSPDLIRRMRFALACPVMNRYTSTEAGVSTGTEIGDPDEVVAETVGKPASEVELRLVDGDGDDVEPGAVGEILLRSPMVMIGYWQDPSLTSSVLEADGWLRTGDLARRDESGNLRIVGRLKEMYIRGGYNVYPAEIENVLSKHPQIGRVAIVPAPAPVLGEIGVAFIVPRDAANPPTLEALRSWLKNKLADYKAPERIVIMNELPLTSMLKVDKKTLTELAKAKEE</sequence>
<dbReference type="GO" id="GO:0006631">
    <property type="term" value="P:fatty acid metabolic process"/>
    <property type="evidence" value="ECO:0007669"/>
    <property type="project" value="TreeGrafter"/>
</dbReference>
<dbReference type="AlphaFoldDB" id="A0A6J7L725"/>
<dbReference type="GO" id="GO:0031956">
    <property type="term" value="F:medium-chain fatty acid-CoA ligase activity"/>
    <property type="evidence" value="ECO:0007669"/>
    <property type="project" value="TreeGrafter"/>
</dbReference>
<gene>
    <name evidence="5" type="ORF">UFOPK3789_01474</name>
</gene>
<dbReference type="EMBL" id="CAFBNL010000154">
    <property type="protein sequence ID" value="CAB4963871.1"/>
    <property type="molecule type" value="Genomic_DNA"/>
</dbReference>
<name>A0A6J7L725_9ZZZZ</name>
<dbReference type="Gene3D" id="3.30.300.30">
    <property type="match status" value="1"/>
</dbReference>
<feature type="domain" description="AMP-binding enzyme C-terminal" evidence="4">
    <location>
        <begin position="421"/>
        <end position="494"/>
    </location>
</feature>
<dbReference type="PANTHER" id="PTHR43201">
    <property type="entry name" value="ACYL-COA SYNTHETASE"/>
    <property type="match status" value="1"/>
</dbReference>
<evidence type="ECO:0000256" key="2">
    <source>
        <dbReference type="ARBA" id="ARBA00022598"/>
    </source>
</evidence>
<evidence type="ECO:0000259" key="4">
    <source>
        <dbReference type="Pfam" id="PF13193"/>
    </source>
</evidence>
<accession>A0A6J7L725</accession>
<dbReference type="Pfam" id="PF13193">
    <property type="entry name" value="AMP-binding_C"/>
    <property type="match status" value="1"/>
</dbReference>
<proteinExistence type="inferred from homology"/>
<feature type="domain" description="AMP-dependent synthetase/ligase" evidence="3">
    <location>
        <begin position="28"/>
        <end position="370"/>
    </location>
</feature>
<keyword evidence="2" id="KW-0436">Ligase</keyword>
<dbReference type="InterPro" id="IPR000873">
    <property type="entry name" value="AMP-dep_synth/lig_dom"/>
</dbReference>